<comment type="caution">
    <text evidence="1">The sequence shown here is derived from an EMBL/GenBank/DDBJ whole genome shotgun (WGS) entry which is preliminary data.</text>
</comment>
<evidence type="ECO:0008006" key="3">
    <source>
        <dbReference type="Google" id="ProtNLM"/>
    </source>
</evidence>
<evidence type="ECO:0000313" key="1">
    <source>
        <dbReference type="EMBL" id="OOZ42008.1"/>
    </source>
</evidence>
<dbReference type="RefSeq" id="WP_078482282.1">
    <property type="nucleotide sequence ID" value="NZ_MPRL01000003.1"/>
</dbReference>
<dbReference type="AlphaFoldDB" id="A0A1T2LA73"/>
<dbReference type="PROSITE" id="PS51257">
    <property type="entry name" value="PROKAR_LIPOPROTEIN"/>
    <property type="match status" value="1"/>
</dbReference>
<sequence length="92" mass="10412">MKTALLLTAIASTLLLSGCNNDQWHGFVYTDRYDLSNYAYVGNYETLKECRIEVVLKMKASNRLRGGDYECGFNCKRDKNGKMAPICESSSR</sequence>
<dbReference type="OrthoDB" id="6272373at2"/>
<protein>
    <recommendedName>
        <fullName evidence="3">Lipoprotein</fullName>
    </recommendedName>
</protein>
<evidence type="ECO:0000313" key="2">
    <source>
        <dbReference type="Proteomes" id="UP000191110"/>
    </source>
</evidence>
<name>A0A1T2LA73_9GAMM</name>
<gene>
    <name evidence="1" type="ORF">BOW53_01330</name>
</gene>
<keyword evidence="2" id="KW-1185">Reference proteome</keyword>
<reference evidence="1 2" key="1">
    <citation type="submission" date="2016-11" db="EMBL/GenBank/DDBJ databases">
        <title>Mixed transmission modes and dynamic genome evolution in an obligate animal-bacterial symbiosis.</title>
        <authorList>
            <person name="Russell S.L."/>
            <person name="Corbett-Detig R.B."/>
            <person name="Cavanaugh C.M."/>
        </authorList>
    </citation>
    <scope>NUCLEOTIDE SEQUENCE [LARGE SCALE GENOMIC DNA]</scope>
    <source>
        <strain evidence="1">Sveles-Q1</strain>
    </source>
</reference>
<accession>A0A1T2LA73</accession>
<dbReference type="Proteomes" id="UP000191110">
    <property type="component" value="Unassembled WGS sequence"/>
</dbReference>
<dbReference type="EMBL" id="MPRL01000003">
    <property type="protein sequence ID" value="OOZ42008.1"/>
    <property type="molecule type" value="Genomic_DNA"/>
</dbReference>
<organism evidence="1 2">
    <name type="scientific">Solemya pervernicosa gill symbiont</name>
    <dbReference type="NCBI Taxonomy" id="642797"/>
    <lineage>
        <taxon>Bacteria</taxon>
        <taxon>Pseudomonadati</taxon>
        <taxon>Pseudomonadota</taxon>
        <taxon>Gammaproteobacteria</taxon>
        <taxon>sulfur-oxidizing symbionts</taxon>
    </lineage>
</organism>
<proteinExistence type="predicted"/>